<comment type="caution">
    <text evidence="2">The sequence shown here is derived from an EMBL/GenBank/DDBJ whole genome shotgun (WGS) entry which is preliminary data.</text>
</comment>
<evidence type="ECO:0000313" key="3">
    <source>
        <dbReference type="Proteomes" id="UP000228809"/>
    </source>
</evidence>
<evidence type="ECO:0000313" key="2">
    <source>
        <dbReference type="EMBL" id="PIT90890.1"/>
    </source>
</evidence>
<dbReference type="AlphaFoldDB" id="A0A2M6WDL5"/>
<evidence type="ECO:0008006" key="4">
    <source>
        <dbReference type="Google" id="ProtNLM"/>
    </source>
</evidence>
<accession>A0A2M6WDL5</accession>
<evidence type="ECO:0000256" key="1">
    <source>
        <dbReference type="SAM" id="MobiDB-lite"/>
    </source>
</evidence>
<gene>
    <name evidence="2" type="ORF">COU17_03520</name>
</gene>
<feature type="region of interest" description="Disordered" evidence="1">
    <location>
        <begin position="46"/>
        <end position="65"/>
    </location>
</feature>
<feature type="compositionally biased region" description="Basic and acidic residues" evidence="1">
    <location>
        <begin position="46"/>
        <end position="56"/>
    </location>
</feature>
<organism evidence="2 3">
    <name type="scientific">Candidatus Kaiserbacteria bacterium CG10_big_fil_rev_8_21_14_0_10_49_17</name>
    <dbReference type="NCBI Taxonomy" id="1974609"/>
    <lineage>
        <taxon>Bacteria</taxon>
        <taxon>Candidatus Kaiseribacteriota</taxon>
    </lineage>
</organism>
<name>A0A2M6WDL5_9BACT</name>
<dbReference type="Proteomes" id="UP000228809">
    <property type="component" value="Unassembled WGS sequence"/>
</dbReference>
<reference evidence="3" key="1">
    <citation type="submission" date="2017-09" db="EMBL/GenBank/DDBJ databases">
        <title>Depth-based differentiation of microbial function through sediment-hosted aquifers and enrichment of novel symbionts in the deep terrestrial subsurface.</title>
        <authorList>
            <person name="Probst A.J."/>
            <person name="Ladd B."/>
            <person name="Jarett J.K."/>
            <person name="Geller-Mcgrath D.E."/>
            <person name="Sieber C.M.K."/>
            <person name="Emerson J.B."/>
            <person name="Anantharaman K."/>
            <person name="Thomas B.C."/>
            <person name="Malmstrom R."/>
            <person name="Stieglmeier M."/>
            <person name="Klingl A."/>
            <person name="Woyke T."/>
            <person name="Ryan C.M."/>
            <person name="Banfield J.F."/>
        </authorList>
    </citation>
    <scope>NUCLEOTIDE SEQUENCE [LARGE SCALE GENOMIC DNA]</scope>
</reference>
<dbReference type="EMBL" id="PFBJ01000019">
    <property type="protein sequence ID" value="PIT90890.1"/>
    <property type="molecule type" value="Genomic_DNA"/>
</dbReference>
<sequence length="65" mass="7576">MSEKHPPENVLRDFVEGKSLGDEHYIIEGHIRDCNECAGAVEDMRHAHKEQEESHRIHGLARMYH</sequence>
<proteinExistence type="predicted"/>
<protein>
    <recommendedName>
        <fullName evidence="4">Zinc-finger domain-containing protein</fullName>
    </recommendedName>
</protein>